<dbReference type="PIRSF" id="PIRSF006593">
    <property type="entry name" value="UCP006593"/>
    <property type="match status" value="1"/>
</dbReference>
<dbReference type="Pfam" id="PF01937">
    <property type="entry name" value="ARMT1-like_dom"/>
    <property type="match status" value="1"/>
</dbReference>
<comment type="caution">
    <text evidence="2">The sequence shown here is derived from an EMBL/GenBank/DDBJ whole genome shotgun (WGS) entry which is preliminary data.</text>
</comment>
<dbReference type="NCBIfam" id="NF040824">
    <property type="entry name" value="damage_ctl_Phtase"/>
    <property type="match status" value="1"/>
</dbReference>
<protein>
    <submittedName>
        <fullName evidence="2">DUF89 domain-containing protein</fullName>
    </submittedName>
</protein>
<dbReference type="Gene3D" id="1.10.285.20">
    <property type="entry name" value="Uncharacterised protein PF01937, DUF89, domain 2"/>
    <property type="match status" value="1"/>
</dbReference>
<dbReference type="GeneID" id="1443890"/>
<proteinExistence type="predicted"/>
<dbReference type="InterPro" id="IPR053636">
    <property type="entry name" value="DCN_phosphatase_I"/>
</dbReference>
<dbReference type="InterPro" id="IPR014444">
    <property type="entry name" value="PH1575-like"/>
</dbReference>
<dbReference type="Gene3D" id="1.10.8.380">
    <property type="entry name" value="Uncharacterised protein PF01937, DUF89, domain 1"/>
    <property type="match status" value="1"/>
</dbReference>
<dbReference type="AlphaFoldDB" id="A0A832T7X3"/>
<organism evidence="2 3">
    <name type="scientific">Pyrococcus horikoshii</name>
    <dbReference type="NCBI Taxonomy" id="53953"/>
    <lineage>
        <taxon>Archaea</taxon>
        <taxon>Methanobacteriati</taxon>
        <taxon>Methanobacteriota</taxon>
        <taxon>Thermococci</taxon>
        <taxon>Thermococcales</taxon>
        <taxon>Thermococcaceae</taxon>
        <taxon>Pyrococcus</taxon>
    </lineage>
</organism>
<gene>
    <name evidence="2" type="ORF">HA331_02140</name>
</gene>
<dbReference type="InterPro" id="IPR036075">
    <property type="entry name" value="ARMT-1-like_metal-bd_sf"/>
</dbReference>
<sequence>MKVQYECLTCMANQCQRIVEMATQDMDIRRRAMILAAKLLAKEYNENAIPAIAGSLIFLELYKFLGNDDPFIEYKLKSEEMARKVADIIKRKLKLDFELAVKLAIIGNVIDFSVGFSPEDLEEEVEKMLKDKLYIDDSKELFEEVKRAENILYITDNVGEHYFDAILIEKIREISNAEVYIAGKEGPIINDATVEDLKRAGLEKLGKVISTGTRIVGVPLKLVSREFMEAFNKADVIIAKGQGNFETLSEINDSRIFFLLKAKCPAVARELKVPKGALVCMRNKFKL</sequence>
<dbReference type="EMBL" id="DUJN01000002">
    <property type="protein sequence ID" value="HII60554.1"/>
    <property type="molecule type" value="Genomic_DNA"/>
</dbReference>
<name>A0A832T7X3_PYRHR</name>
<feature type="domain" description="Damage-control phosphatase ARMT1-like metal-binding" evidence="1">
    <location>
        <begin position="4"/>
        <end position="278"/>
    </location>
</feature>
<evidence type="ECO:0000313" key="2">
    <source>
        <dbReference type="EMBL" id="HII60554.1"/>
    </source>
</evidence>
<evidence type="ECO:0000259" key="1">
    <source>
        <dbReference type="Pfam" id="PF01937"/>
    </source>
</evidence>
<dbReference type="SUPFAM" id="SSF111321">
    <property type="entry name" value="AF1104-like"/>
    <property type="match status" value="1"/>
</dbReference>
<evidence type="ECO:0000313" key="3">
    <source>
        <dbReference type="Proteomes" id="UP000617544"/>
    </source>
</evidence>
<dbReference type="InterPro" id="IPR002791">
    <property type="entry name" value="ARMT1-like_metal-bd"/>
</dbReference>
<reference evidence="2" key="1">
    <citation type="journal article" date="2020" name="bioRxiv">
        <title>A rank-normalized archaeal taxonomy based on genome phylogeny resolves widespread incomplete and uneven classifications.</title>
        <authorList>
            <person name="Rinke C."/>
            <person name="Chuvochina M."/>
            <person name="Mussig A.J."/>
            <person name="Chaumeil P.-A."/>
            <person name="Waite D.W."/>
            <person name="Whitman W.B."/>
            <person name="Parks D.H."/>
            <person name="Hugenholtz P."/>
        </authorList>
    </citation>
    <scope>NUCLEOTIDE SEQUENCE</scope>
    <source>
        <strain evidence="2">UBA8834</strain>
    </source>
</reference>
<dbReference type="OMA" id="ADNCGEI"/>
<dbReference type="Proteomes" id="UP000617544">
    <property type="component" value="Unassembled WGS sequence"/>
</dbReference>
<dbReference type="Gene3D" id="3.40.50.10880">
    <property type="entry name" value="Uncharacterised protein PF01937, DUF89, domain 3"/>
    <property type="match status" value="1"/>
</dbReference>
<dbReference type="SMR" id="A0A832T7X3"/>
<dbReference type="RefSeq" id="WP_010885650.1">
    <property type="nucleotide sequence ID" value="NZ_DUJN01000002.1"/>
</dbReference>
<accession>A0A832T7X3</accession>